<keyword evidence="2" id="KW-0560">Oxidoreductase</keyword>
<proteinExistence type="predicted"/>
<comment type="caution">
    <text evidence="2">The sequence shown here is derived from an EMBL/GenBank/DDBJ whole genome shotgun (WGS) entry which is preliminary data.</text>
</comment>
<dbReference type="Gene3D" id="3.30.70.100">
    <property type="match status" value="1"/>
</dbReference>
<gene>
    <name evidence="2" type="ORF">IEE83_05380</name>
</gene>
<dbReference type="SUPFAM" id="SSF54909">
    <property type="entry name" value="Dimeric alpha+beta barrel"/>
    <property type="match status" value="1"/>
</dbReference>
<protein>
    <submittedName>
        <fullName evidence="2">Antibiotic biosynthesis monooxygenase</fullName>
    </submittedName>
</protein>
<organism evidence="2 3">
    <name type="scientific">Dyadobacter subterraneus</name>
    <dbReference type="NCBI Taxonomy" id="2773304"/>
    <lineage>
        <taxon>Bacteria</taxon>
        <taxon>Pseudomonadati</taxon>
        <taxon>Bacteroidota</taxon>
        <taxon>Cytophagia</taxon>
        <taxon>Cytophagales</taxon>
        <taxon>Spirosomataceae</taxon>
        <taxon>Dyadobacter</taxon>
    </lineage>
</organism>
<dbReference type="GO" id="GO:0004497">
    <property type="term" value="F:monooxygenase activity"/>
    <property type="evidence" value="ECO:0007669"/>
    <property type="project" value="UniProtKB-KW"/>
</dbReference>
<dbReference type="RefSeq" id="WP_194119581.1">
    <property type="nucleotide sequence ID" value="NZ_JACYGY010000001.1"/>
</dbReference>
<keyword evidence="3" id="KW-1185">Reference proteome</keyword>
<dbReference type="Pfam" id="PF03992">
    <property type="entry name" value="ABM"/>
    <property type="match status" value="1"/>
</dbReference>
<accession>A0ABR9W762</accession>
<dbReference type="InterPro" id="IPR011008">
    <property type="entry name" value="Dimeric_a/b-barrel"/>
</dbReference>
<dbReference type="EMBL" id="JACYGY010000001">
    <property type="protein sequence ID" value="MBE9461310.1"/>
    <property type="molecule type" value="Genomic_DNA"/>
</dbReference>
<dbReference type="PROSITE" id="PS51725">
    <property type="entry name" value="ABM"/>
    <property type="match status" value="1"/>
</dbReference>
<feature type="domain" description="ABM" evidence="1">
    <location>
        <begin position="11"/>
        <end position="107"/>
    </location>
</feature>
<keyword evidence="2" id="KW-0503">Monooxygenase</keyword>
<evidence type="ECO:0000313" key="2">
    <source>
        <dbReference type="EMBL" id="MBE9461310.1"/>
    </source>
</evidence>
<dbReference type="Proteomes" id="UP000634134">
    <property type="component" value="Unassembled WGS sequence"/>
</dbReference>
<evidence type="ECO:0000313" key="3">
    <source>
        <dbReference type="Proteomes" id="UP000634134"/>
    </source>
</evidence>
<evidence type="ECO:0000259" key="1">
    <source>
        <dbReference type="PROSITE" id="PS51725"/>
    </source>
</evidence>
<dbReference type="InterPro" id="IPR007138">
    <property type="entry name" value="ABM_dom"/>
</dbReference>
<dbReference type="PANTHER" id="PTHR33336:SF15">
    <property type="entry name" value="ABM DOMAIN-CONTAINING PROTEIN"/>
    <property type="match status" value="1"/>
</dbReference>
<dbReference type="PANTHER" id="PTHR33336">
    <property type="entry name" value="QUINOL MONOOXYGENASE YGIN-RELATED"/>
    <property type="match status" value="1"/>
</dbReference>
<sequence length="109" mass="12856">MEQIDNHTGEIQVIGRVQVKPERTQDFVSQFQKAYVPTKQDVGNLQFQLFKIKDKPNEYFVLERWKSKEALDAHMGMQHTQLLFSALIEDLTHPVTDNLYFLEEVIFQD</sequence>
<reference evidence="3" key="1">
    <citation type="submission" date="2023-07" db="EMBL/GenBank/DDBJ databases">
        <title>Dyadobacter sp. nov 'subterranea' isolated from contaminted grondwater.</title>
        <authorList>
            <person name="Szabo I."/>
            <person name="Al-Omari J."/>
            <person name="Szerdahelyi S.G."/>
            <person name="Rado J."/>
        </authorList>
    </citation>
    <scope>NUCLEOTIDE SEQUENCE [LARGE SCALE GENOMIC DNA]</scope>
    <source>
        <strain evidence="3">UP-52</strain>
    </source>
</reference>
<name>A0ABR9W762_9BACT</name>
<dbReference type="InterPro" id="IPR050744">
    <property type="entry name" value="AI-2_Isomerase_LsrG"/>
</dbReference>